<evidence type="ECO:0000256" key="3">
    <source>
        <dbReference type="ARBA" id="ARBA00022475"/>
    </source>
</evidence>
<comment type="subcellular location">
    <subcellularLocation>
        <location evidence="1">Cell membrane</location>
        <topology evidence="1">Multi-pass membrane protein</topology>
    </subcellularLocation>
    <subcellularLocation>
        <location evidence="7">Membrane</location>
        <topology evidence="7">Multi-pass membrane protein</topology>
    </subcellularLocation>
</comment>
<feature type="transmembrane region" description="Helical" evidence="7">
    <location>
        <begin position="52"/>
        <end position="72"/>
    </location>
</feature>
<comment type="similarity">
    <text evidence="2 7">Belongs to the XK family.</text>
</comment>
<feature type="transmembrane region" description="Helical" evidence="7">
    <location>
        <begin position="286"/>
        <end position="304"/>
    </location>
</feature>
<dbReference type="GO" id="GO:0005886">
    <property type="term" value="C:plasma membrane"/>
    <property type="evidence" value="ECO:0007669"/>
    <property type="project" value="UniProtKB-SubCell"/>
</dbReference>
<dbReference type="InterPro" id="IPR018629">
    <property type="entry name" value="XK-rel"/>
</dbReference>
<feature type="transmembrane region" description="Helical" evidence="7">
    <location>
        <begin position="147"/>
        <end position="168"/>
    </location>
</feature>
<evidence type="ECO:0000256" key="7">
    <source>
        <dbReference type="RuleBase" id="RU910716"/>
    </source>
</evidence>
<dbReference type="EMBL" id="JAWJWE010000047">
    <property type="protein sequence ID" value="KAK6616857.1"/>
    <property type="molecule type" value="Genomic_DNA"/>
</dbReference>
<evidence type="ECO:0000256" key="1">
    <source>
        <dbReference type="ARBA" id="ARBA00004651"/>
    </source>
</evidence>
<keyword evidence="6 7" id="KW-0472">Membrane</keyword>
<dbReference type="GO" id="GO:0070782">
    <property type="term" value="P:phosphatidylserine exposure on apoptotic cell surface"/>
    <property type="evidence" value="ECO:0007669"/>
    <property type="project" value="TreeGrafter"/>
</dbReference>
<dbReference type="GO" id="GO:1902742">
    <property type="term" value="P:apoptotic process involved in development"/>
    <property type="evidence" value="ECO:0007669"/>
    <property type="project" value="TreeGrafter"/>
</dbReference>
<evidence type="ECO:0000256" key="2">
    <source>
        <dbReference type="ARBA" id="ARBA00008789"/>
    </source>
</evidence>
<dbReference type="AlphaFoldDB" id="A0AAN8NYQ3"/>
<evidence type="ECO:0000313" key="8">
    <source>
        <dbReference type="EMBL" id="KAK6616857.1"/>
    </source>
</evidence>
<protein>
    <recommendedName>
        <fullName evidence="7">XK-related protein</fullName>
    </recommendedName>
</protein>
<dbReference type="GO" id="GO:0043652">
    <property type="term" value="P:engulfment of apoptotic cell"/>
    <property type="evidence" value="ECO:0007669"/>
    <property type="project" value="TreeGrafter"/>
</dbReference>
<keyword evidence="3" id="KW-1003">Cell membrane</keyword>
<gene>
    <name evidence="8" type="ORF">RUM43_014998</name>
</gene>
<feature type="transmembrane region" description="Helical" evidence="7">
    <location>
        <begin position="188"/>
        <end position="209"/>
    </location>
</feature>
<comment type="caution">
    <text evidence="8">The sequence shown here is derived from an EMBL/GenBank/DDBJ whole genome shotgun (WGS) entry which is preliminary data.</text>
</comment>
<dbReference type="InterPro" id="IPR050895">
    <property type="entry name" value="XK-related_scramblase"/>
</dbReference>
<proteinExistence type="inferred from homology"/>
<evidence type="ECO:0000256" key="4">
    <source>
        <dbReference type="ARBA" id="ARBA00022692"/>
    </source>
</evidence>
<reference evidence="8 9" key="1">
    <citation type="submission" date="2023-10" db="EMBL/GenBank/DDBJ databases">
        <title>Genomes of two closely related lineages of the louse Polyplax serrata with different host specificities.</title>
        <authorList>
            <person name="Martinu J."/>
            <person name="Tarabai H."/>
            <person name="Stefka J."/>
            <person name="Hypsa V."/>
        </authorList>
    </citation>
    <scope>NUCLEOTIDE SEQUENCE [LARGE SCALE GENOMIC DNA]</scope>
    <source>
        <strain evidence="8">HR10_N</strain>
    </source>
</reference>
<dbReference type="Pfam" id="PF09815">
    <property type="entry name" value="XK-related"/>
    <property type="match status" value="1"/>
</dbReference>
<evidence type="ECO:0000313" key="9">
    <source>
        <dbReference type="Proteomes" id="UP001372834"/>
    </source>
</evidence>
<dbReference type="PANTHER" id="PTHR16024:SF6">
    <property type="entry name" value="XK-RELATED PROTEIN"/>
    <property type="match status" value="1"/>
</dbReference>
<evidence type="ECO:0000256" key="5">
    <source>
        <dbReference type="ARBA" id="ARBA00022989"/>
    </source>
</evidence>
<dbReference type="PANTHER" id="PTHR16024">
    <property type="entry name" value="XK-RELATED PROTEIN"/>
    <property type="match status" value="1"/>
</dbReference>
<keyword evidence="4 7" id="KW-0812">Transmembrane</keyword>
<organism evidence="8 9">
    <name type="scientific">Polyplax serrata</name>
    <name type="common">Common mouse louse</name>
    <dbReference type="NCBI Taxonomy" id="468196"/>
    <lineage>
        <taxon>Eukaryota</taxon>
        <taxon>Metazoa</taxon>
        <taxon>Ecdysozoa</taxon>
        <taxon>Arthropoda</taxon>
        <taxon>Hexapoda</taxon>
        <taxon>Insecta</taxon>
        <taxon>Pterygota</taxon>
        <taxon>Neoptera</taxon>
        <taxon>Paraneoptera</taxon>
        <taxon>Psocodea</taxon>
        <taxon>Troctomorpha</taxon>
        <taxon>Phthiraptera</taxon>
        <taxon>Anoplura</taxon>
        <taxon>Polyplacidae</taxon>
        <taxon>Polyplax</taxon>
    </lineage>
</organism>
<evidence type="ECO:0000256" key="6">
    <source>
        <dbReference type="ARBA" id="ARBA00023136"/>
    </source>
</evidence>
<feature type="transmembrane region" description="Helical" evidence="7">
    <location>
        <begin position="316"/>
        <end position="332"/>
    </location>
</feature>
<name>A0AAN8NYQ3_POLSC</name>
<feature type="transmembrane region" description="Helical" evidence="7">
    <location>
        <begin position="229"/>
        <end position="249"/>
    </location>
</feature>
<dbReference type="Proteomes" id="UP001372834">
    <property type="component" value="Unassembled WGS sequence"/>
</dbReference>
<keyword evidence="5 7" id="KW-1133">Transmembrane helix</keyword>
<sequence>MEDEFRGVRFSLNHGSGQIDILTDCRKDDGVKDLYLYCWLAYIYYSDDKNTFFTLTLFFILVPALISSAFSMRWYLQDEDEPTMKRQPLWKWGIRVVMLVLQLAPLLRYYDTLAYGICSHVHKKRGNLLNQQRYLRLMLDEETNASLLRLLSCFLMSAPQAIIQLVFVLSQYTKASNNLTVTTGPVNFGYQSLTVVCSIVSVSWALTIYHRTIRLARDDKEKLSTVSAILMFSWNLFSCTSRVIALSLLAVLYPAWFFTICVAHWFIMSLWIDIVHHQSAICASRCEEIIFNVALGLAYIIAYISPKDGPTRYSYLAYYLVCFIENTAALVVW</sequence>
<feature type="transmembrane region" description="Helical" evidence="7">
    <location>
        <begin position="255"/>
        <end position="274"/>
    </location>
</feature>
<accession>A0AAN8NYQ3</accession>